<protein>
    <submittedName>
        <fullName evidence="1">RCG30003</fullName>
    </submittedName>
</protein>
<reference evidence="1 2" key="1">
    <citation type="submission" date="2005-09" db="EMBL/GenBank/DDBJ databases">
        <authorList>
            <person name="Mural R.J."/>
            <person name="Li P.W."/>
            <person name="Adams M.D."/>
            <person name="Amanatides P.G."/>
            <person name="Baden-Tillson H."/>
            <person name="Barnstead M."/>
            <person name="Chin S.H."/>
            <person name="Dew I."/>
            <person name="Evans C.A."/>
            <person name="Ferriera S."/>
            <person name="Flanigan M."/>
            <person name="Fosler C."/>
            <person name="Glodek A."/>
            <person name="Gu Z."/>
            <person name="Holt R.A."/>
            <person name="Jennings D."/>
            <person name="Kraft C.L."/>
            <person name="Lu F."/>
            <person name="Nguyen T."/>
            <person name="Nusskern D.R."/>
            <person name="Pfannkoch C.M."/>
            <person name="Sitter C."/>
            <person name="Sutton G.G."/>
            <person name="Venter J.C."/>
            <person name="Wang Z."/>
            <person name="Woodage T."/>
            <person name="Zheng X.H."/>
            <person name="Zhong F."/>
        </authorList>
    </citation>
    <scope>NUCLEOTIDE SEQUENCE [LARGE SCALE GENOMIC DNA]</scope>
    <source>
        <strain>BN</strain>
        <strain evidence="2">Sprague-Dawley</strain>
    </source>
</reference>
<proteinExistence type="predicted"/>
<organism evidence="1 2">
    <name type="scientific">Rattus norvegicus</name>
    <name type="common">Rat</name>
    <dbReference type="NCBI Taxonomy" id="10116"/>
    <lineage>
        <taxon>Eukaryota</taxon>
        <taxon>Metazoa</taxon>
        <taxon>Chordata</taxon>
        <taxon>Craniata</taxon>
        <taxon>Vertebrata</taxon>
        <taxon>Euteleostomi</taxon>
        <taxon>Mammalia</taxon>
        <taxon>Eutheria</taxon>
        <taxon>Euarchontoglires</taxon>
        <taxon>Glires</taxon>
        <taxon>Rodentia</taxon>
        <taxon>Myomorpha</taxon>
        <taxon>Muroidea</taxon>
        <taxon>Muridae</taxon>
        <taxon>Murinae</taxon>
        <taxon>Rattus</taxon>
    </lineage>
</organism>
<gene>
    <name evidence="1" type="ORF">rCG_30003</name>
</gene>
<name>A6IKX7_RAT</name>
<sequence length="42" mass="4568">MEPTEENKPLGSNALTAFHSPHQPPLCTLDICSSSWNRLMGG</sequence>
<dbReference type="EMBL" id="CH473964">
    <property type="protein sequence ID" value="EDM02162.1"/>
    <property type="molecule type" value="Genomic_DNA"/>
</dbReference>
<evidence type="ECO:0000313" key="2">
    <source>
        <dbReference type="Proteomes" id="UP000234681"/>
    </source>
</evidence>
<evidence type="ECO:0000313" key="1">
    <source>
        <dbReference type="EMBL" id="EDM02162.1"/>
    </source>
</evidence>
<accession>A6IKX7</accession>
<dbReference type="AlphaFoldDB" id="A6IKX7"/>
<dbReference type="Proteomes" id="UP000234681">
    <property type="component" value="Chromosome 4"/>
</dbReference>